<dbReference type="GO" id="GO:0005634">
    <property type="term" value="C:nucleus"/>
    <property type="evidence" value="ECO:0007669"/>
    <property type="project" value="TreeGrafter"/>
</dbReference>
<evidence type="ECO:0000313" key="2">
    <source>
        <dbReference type="Proteomes" id="UP000308652"/>
    </source>
</evidence>
<keyword evidence="2" id="KW-1185">Reference proteome</keyword>
<gene>
    <name evidence="1" type="ORF">BDQ12DRAFT_624230</name>
</gene>
<dbReference type="STRING" id="68775.A0A5C3MG67"/>
<accession>A0A5C3MG67</accession>
<organism evidence="1 2">
    <name type="scientific">Crucibulum laeve</name>
    <dbReference type="NCBI Taxonomy" id="68775"/>
    <lineage>
        <taxon>Eukaryota</taxon>
        <taxon>Fungi</taxon>
        <taxon>Dikarya</taxon>
        <taxon>Basidiomycota</taxon>
        <taxon>Agaricomycotina</taxon>
        <taxon>Agaricomycetes</taxon>
        <taxon>Agaricomycetidae</taxon>
        <taxon>Agaricales</taxon>
        <taxon>Agaricineae</taxon>
        <taxon>Nidulariaceae</taxon>
        <taxon>Crucibulum</taxon>
    </lineage>
</organism>
<dbReference type="EMBL" id="ML213592">
    <property type="protein sequence ID" value="TFK42878.1"/>
    <property type="molecule type" value="Genomic_DNA"/>
</dbReference>
<dbReference type="AlphaFoldDB" id="A0A5C3MG67"/>
<dbReference type="Gene3D" id="3.60.15.10">
    <property type="entry name" value="Ribonuclease Z/Hydroxyacylglutathione hydrolase-like"/>
    <property type="match status" value="1"/>
</dbReference>
<dbReference type="PANTHER" id="PTHR46018:SF2">
    <property type="entry name" value="ZINC PHOSPHODIESTERASE ELAC PROTEIN 1"/>
    <property type="match status" value="1"/>
</dbReference>
<name>A0A5C3MG67_9AGAR</name>
<dbReference type="GO" id="GO:0042781">
    <property type="term" value="F:3'-tRNA processing endoribonuclease activity"/>
    <property type="evidence" value="ECO:0007669"/>
    <property type="project" value="TreeGrafter"/>
</dbReference>
<evidence type="ECO:0000313" key="1">
    <source>
        <dbReference type="EMBL" id="TFK42878.1"/>
    </source>
</evidence>
<protein>
    <submittedName>
        <fullName evidence="1">Beta-lactamase-like protein</fullName>
    </submittedName>
</protein>
<dbReference type="SUPFAM" id="SSF56281">
    <property type="entry name" value="Metallo-hydrolase/oxidoreductase"/>
    <property type="match status" value="1"/>
</dbReference>
<dbReference type="InterPro" id="IPR036866">
    <property type="entry name" value="RibonucZ/Hydroxyglut_hydro"/>
</dbReference>
<dbReference type="PANTHER" id="PTHR46018">
    <property type="entry name" value="ZINC PHOSPHODIESTERASE ELAC PROTEIN 1"/>
    <property type="match status" value="1"/>
</dbReference>
<reference evidence="1 2" key="1">
    <citation type="journal article" date="2019" name="Nat. Ecol. Evol.">
        <title>Megaphylogeny resolves global patterns of mushroom evolution.</title>
        <authorList>
            <person name="Varga T."/>
            <person name="Krizsan K."/>
            <person name="Foldi C."/>
            <person name="Dima B."/>
            <person name="Sanchez-Garcia M."/>
            <person name="Sanchez-Ramirez S."/>
            <person name="Szollosi G.J."/>
            <person name="Szarkandi J.G."/>
            <person name="Papp V."/>
            <person name="Albert L."/>
            <person name="Andreopoulos W."/>
            <person name="Angelini C."/>
            <person name="Antonin V."/>
            <person name="Barry K.W."/>
            <person name="Bougher N.L."/>
            <person name="Buchanan P."/>
            <person name="Buyck B."/>
            <person name="Bense V."/>
            <person name="Catcheside P."/>
            <person name="Chovatia M."/>
            <person name="Cooper J."/>
            <person name="Damon W."/>
            <person name="Desjardin D."/>
            <person name="Finy P."/>
            <person name="Geml J."/>
            <person name="Haridas S."/>
            <person name="Hughes K."/>
            <person name="Justo A."/>
            <person name="Karasinski D."/>
            <person name="Kautmanova I."/>
            <person name="Kiss B."/>
            <person name="Kocsube S."/>
            <person name="Kotiranta H."/>
            <person name="LaButti K.M."/>
            <person name="Lechner B.E."/>
            <person name="Liimatainen K."/>
            <person name="Lipzen A."/>
            <person name="Lukacs Z."/>
            <person name="Mihaltcheva S."/>
            <person name="Morgado L.N."/>
            <person name="Niskanen T."/>
            <person name="Noordeloos M.E."/>
            <person name="Ohm R.A."/>
            <person name="Ortiz-Santana B."/>
            <person name="Ovrebo C."/>
            <person name="Racz N."/>
            <person name="Riley R."/>
            <person name="Savchenko A."/>
            <person name="Shiryaev A."/>
            <person name="Soop K."/>
            <person name="Spirin V."/>
            <person name="Szebenyi C."/>
            <person name="Tomsovsky M."/>
            <person name="Tulloss R.E."/>
            <person name="Uehling J."/>
            <person name="Grigoriev I.V."/>
            <person name="Vagvolgyi C."/>
            <person name="Papp T."/>
            <person name="Martin F.M."/>
            <person name="Miettinen O."/>
            <person name="Hibbett D.S."/>
            <person name="Nagy L.G."/>
        </authorList>
    </citation>
    <scope>NUCLEOTIDE SEQUENCE [LARGE SCALE GENOMIC DNA]</scope>
    <source>
        <strain evidence="1 2">CBS 166.37</strain>
    </source>
</reference>
<dbReference type="Proteomes" id="UP000308652">
    <property type="component" value="Unassembled WGS sequence"/>
</dbReference>
<proteinExistence type="predicted"/>
<sequence>MVDCAEGTYRQFQFQPFGQPYAKAAKVAKIFITHMHADHIMGIVPFLRNVLYPPPAGSKPSTSNLRASPRVEIYGPAGIRTFVRQNLKMTLTCTAETYVVHELLTANDPITPCDLPADPTNPKSGLNISEMNVLHACEVIGRDIMADADGLWRGIATGKGVLSNIIVDAGPIHHRDPCLGYVFTEVSQPNRKLVILGDTYDASGIEPLCINPSPSLLIHEATDAHIPRGADPTGKASKRTKDEVKEKVLLRGHSTPDMAGSFAKKISAERLVLNHISGRFPTPRNPRDARSAIIREIEKQASKAWGSQQHAIAAYDFLRITIPASDPPVDIPTTAAVDIQAFQESVDFETTSGGQTRRIHTESMSLKHANPDEGFMYASGNWDNNNRGRKRRR</sequence>
<dbReference type="OrthoDB" id="527344at2759"/>